<dbReference type="Pfam" id="PF13620">
    <property type="entry name" value="CarboxypepD_reg"/>
    <property type="match status" value="2"/>
</dbReference>
<dbReference type="InterPro" id="IPR013784">
    <property type="entry name" value="Carb-bd-like_fold"/>
</dbReference>
<organism evidence="10">
    <name type="scientific">Streptomyces sp. NBC_00008</name>
    <dbReference type="NCBI Taxonomy" id="2903610"/>
    <lineage>
        <taxon>Bacteria</taxon>
        <taxon>Bacillati</taxon>
        <taxon>Actinomycetota</taxon>
        <taxon>Actinomycetes</taxon>
        <taxon>Kitasatosporales</taxon>
        <taxon>Streptomycetaceae</taxon>
        <taxon>Streptomyces</taxon>
    </lineage>
</organism>
<feature type="region of interest" description="Disordered" evidence="7">
    <location>
        <begin position="156"/>
        <end position="183"/>
    </location>
</feature>
<dbReference type="InterPro" id="IPR036852">
    <property type="entry name" value="Peptidase_S8/S53_dom_sf"/>
</dbReference>
<feature type="active site" description="Charge relay system" evidence="5 6">
    <location>
        <position position="429"/>
    </location>
</feature>
<name>A0AAU2VQB9_9ACTN</name>
<evidence type="ECO:0000256" key="2">
    <source>
        <dbReference type="ARBA" id="ARBA00022670"/>
    </source>
</evidence>
<feature type="active site" description="Charge relay system" evidence="5 6">
    <location>
        <position position="259"/>
    </location>
</feature>
<dbReference type="Pfam" id="PF00082">
    <property type="entry name" value="Peptidase_S8"/>
    <property type="match status" value="1"/>
</dbReference>
<dbReference type="PANTHER" id="PTHR43806">
    <property type="entry name" value="PEPTIDASE S8"/>
    <property type="match status" value="1"/>
</dbReference>
<dbReference type="SUPFAM" id="SSF49464">
    <property type="entry name" value="Carboxypeptidase regulatory domain-like"/>
    <property type="match status" value="1"/>
</dbReference>
<sequence length="862" mass="88548">MSLPRSSRRRSAVWASASLTATVALLASPIPALADSGPSAAASAQVDSALTSAVKDGGDATFFVVLKDQADLSSARKKTSHAAKAQVAYDELRAHAKSSQKSLSSFLDKKKVGHKNYWIANTVRVTGDQALVNALAKRPDVASIVKERTYRLDDMETSDKNVTTSRTTAAGADSAAEGDGTPEWGIADIKADQVWDQYADRGEGIVIANVDSGVQYDHPDLVGQYRGNNGDGTFTHDYNFYDATGQCGTSGAPCDNHGHGTHTMGTMVGKNGIGVAPNAKWIAAKGCATDQCFDDDLLAAGQWILAPTDHNGQNPRPDLAPNIVNNSWGGNDNSFYKDIVEAWNAAGIFEAFAAGNDGDGVTCSTTHPPGAQVSSYGVGAYDSTGKIASFSGFGPSPIDGTAKPNISAPGVDVRATWPGSAYNTISGTSMATPHVAGAVALLWSAAPSLIGDIEGTRALLNEGARDVEDTHCGGTAGMNNVWGEGKLDILASIDKAPHTAATVTGKATDKATGAALPNITVRSTDGAGAVRTVTTGSDGSYRLPLAAGTYSFAFSGYGYANGSATGVTLAAQQSYTQDIALTAVPSHKVSGTVLDVAGKPLSGAKVEMNGAPLAAATTDAKGRYSFAKVSEGSYTLAVKPAAPVLCNGVYSGGTTVAAADLTKDVKLPNRTDSSGNSCAPAAYAWIAGTKKVALSGDEESATVALPFSVKHYGVPYSSASVTTDGLVNFLSSRVGDYNNSALPTTGANGVKGFIAPLWDDLTLDKKSSVQTATTGTKGHRTFAIVWNNAAYANGTADRATFEVLFDEATGAVTAQYKSVADQGKGATVGIADQSGTDALQYSYNQSVLTDGSAISFTQGATS</sequence>
<proteinExistence type="inferred from homology"/>
<keyword evidence="2 6" id="KW-0645">Protease</keyword>
<evidence type="ECO:0000256" key="5">
    <source>
        <dbReference type="PIRSR" id="PIRSR615500-1"/>
    </source>
</evidence>
<keyword evidence="3 6" id="KW-0378">Hydrolase</keyword>
<feature type="domain" description="Peptidase S8/S53" evidence="9">
    <location>
        <begin position="202"/>
        <end position="471"/>
    </location>
</feature>
<protein>
    <submittedName>
        <fullName evidence="10">S8 family serine peptidase</fullName>
    </submittedName>
</protein>
<evidence type="ECO:0000256" key="4">
    <source>
        <dbReference type="ARBA" id="ARBA00022825"/>
    </source>
</evidence>
<evidence type="ECO:0000259" key="9">
    <source>
        <dbReference type="Pfam" id="PF00082"/>
    </source>
</evidence>
<evidence type="ECO:0000256" key="8">
    <source>
        <dbReference type="SAM" id="SignalP"/>
    </source>
</evidence>
<evidence type="ECO:0000256" key="7">
    <source>
        <dbReference type="SAM" id="MobiDB-lite"/>
    </source>
</evidence>
<keyword evidence="8" id="KW-0732">Signal</keyword>
<dbReference type="PANTHER" id="PTHR43806:SF11">
    <property type="entry name" value="CEREVISIN-RELATED"/>
    <property type="match status" value="1"/>
</dbReference>
<reference evidence="10" key="1">
    <citation type="submission" date="2022-10" db="EMBL/GenBank/DDBJ databases">
        <title>The complete genomes of actinobacterial strains from the NBC collection.</title>
        <authorList>
            <person name="Joergensen T.S."/>
            <person name="Alvarez Arevalo M."/>
            <person name="Sterndorff E.B."/>
            <person name="Faurdal D."/>
            <person name="Vuksanovic O."/>
            <person name="Mourched A.-S."/>
            <person name="Charusanti P."/>
            <person name="Shaw S."/>
            <person name="Blin K."/>
            <person name="Weber T."/>
        </authorList>
    </citation>
    <scope>NUCLEOTIDE SEQUENCE</scope>
    <source>
        <strain evidence="10">NBC_00008</strain>
    </source>
</reference>
<feature type="active site" description="Charge relay system" evidence="5 6">
    <location>
        <position position="211"/>
    </location>
</feature>
<dbReference type="InterPro" id="IPR000209">
    <property type="entry name" value="Peptidase_S8/S53_dom"/>
</dbReference>
<dbReference type="PRINTS" id="PR00723">
    <property type="entry name" value="SUBTILISIN"/>
</dbReference>
<dbReference type="Gene3D" id="3.40.50.200">
    <property type="entry name" value="Peptidase S8/S53 domain"/>
    <property type="match status" value="1"/>
</dbReference>
<dbReference type="InterPro" id="IPR006311">
    <property type="entry name" value="TAT_signal"/>
</dbReference>
<evidence type="ECO:0000256" key="6">
    <source>
        <dbReference type="PROSITE-ProRule" id="PRU01240"/>
    </source>
</evidence>
<feature type="chain" id="PRO_5043367909" evidence="8">
    <location>
        <begin position="35"/>
        <end position="862"/>
    </location>
</feature>
<keyword evidence="4 6" id="KW-0720">Serine protease</keyword>
<dbReference type="InterPro" id="IPR050131">
    <property type="entry name" value="Peptidase_S8_subtilisin-like"/>
</dbReference>
<evidence type="ECO:0000256" key="3">
    <source>
        <dbReference type="ARBA" id="ARBA00022801"/>
    </source>
</evidence>
<feature type="compositionally biased region" description="Low complexity" evidence="7">
    <location>
        <begin position="163"/>
        <end position="181"/>
    </location>
</feature>
<accession>A0AAU2VQB9</accession>
<dbReference type="PROSITE" id="PS51892">
    <property type="entry name" value="SUBTILASE"/>
    <property type="match status" value="1"/>
</dbReference>
<dbReference type="InterPro" id="IPR015500">
    <property type="entry name" value="Peptidase_S8_subtilisin-rel"/>
</dbReference>
<dbReference type="Gene3D" id="2.60.40.1120">
    <property type="entry name" value="Carboxypeptidase-like, regulatory domain"/>
    <property type="match status" value="2"/>
</dbReference>
<dbReference type="PROSITE" id="PS51318">
    <property type="entry name" value="TAT"/>
    <property type="match status" value="1"/>
</dbReference>
<comment type="similarity">
    <text evidence="1 6">Belongs to the peptidase S8 family.</text>
</comment>
<dbReference type="InterPro" id="IPR023828">
    <property type="entry name" value="Peptidase_S8_Ser-AS"/>
</dbReference>
<evidence type="ECO:0000256" key="1">
    <source>
        <dbReference type="ARBA" id="ARBA00011073"/>
    </source>
</evidence>
<dbReference type="SUPFAM" id="SSF49452">
    <property type="entry name" value="Starch-binding domain-like"/>
    <property type="match status" value="1"/>
</dbReference>
<feature type="signal peptide" evidence="8">
    <location>
        <begin position="1"/>
        <end position="34"/>
    </location>
</feature>
<dbReference type="GO" id="GO:0030246">
    <property type="term" value="F:carbohydrate binding"/>
    <property type="evidence" value="ECO:0007669"/>
    <property type="project" value="InterPro"/>
</dbReference>
<gene>
    <name evidence="10" type="ORF">OG398_16190</name>
</gene>
<dbReference type="AlphaFoldDB" id="A0AAU2VQB9"/>
<evidence type="ECO:0000313" key="10">
    <source>
        <dbReference type="EMBL" id="WTW69704.1"/>
    </source>
</evidence>
<dbReference type="EMBL" id="CP108313">
    <property type="protein sequence ID" value="WTW69704.1"/>
    <property type="molecule type" value="Genomic_DNA"/>
</dbReference>
<dbReference type="SUPFAM" id="SSF52743">
    <property type="entry name" value="Subtilisin-like"/>
    <property type="match status" value="1"/>
</dbReference>
<dbReference type="PROSITE" id="PS00138">
    <property type="entry name" value="SUBTILASE_SER"/>
    <property type="match status" value="1"/>
</dbReference>
<dbReference type="GO" id="GO:0004252">
    <property type="term" value="F:serine-type endopeptidase activity"/>
    <property type="evidence" value="ECO:0007669"/>
    <property type="project" value="UniProtKB-UniRule"/>
</dbReference>
<dbReference type="InterPro" id="IPR008969">
    <property type="entry name" value="CarboxyPept-like_regulatory"/>
</dbReference>
<dbReference type="GO" id="GO:0006508">
    <property type="term" value="P:proteolysis"/>
    <property type="evidence" value="ECO:0007669"/>
    <property type="project" value="UniProtKB-KW"/>
</dbReference>